<evidence type="ECO:0000256" key="1">
    <source>
        <dbReference type="SAM" id="MobiDB-lite"/>
    </source>
</evidence>
<gene>
    <name evidence="2" type="ORF">F511_06138</name>
</gene>
<accession>A0A2Z7AHR5</accession>
<feature type="region of interest" description="Disordered" evidence="1">
    <location>
        <begin position="392"/>
        <end position="415"/>
    </location>
</feature>
<proteinExistence type="predicted"/>
<dbReference type="EMBL" id="KV014905">
    <property type="protein sequence ID" value="KZV21311.1"/>
    <property type="molecule type" value="Genomic_DNA"/>
</dbReference>
<reference evidence="2 3" key="1">
    <citation type="journal article" date="2015" name="Proc. Natl. Acad. Sci. U.S.A.">
        <title>The resurrection genome of Boea hygrometrica: A blueprint for survival of dehydration.</title>
        <authorList>
            <person name="Xiao L."/>
            <person name="Yang G."/>
            <person name="Zhang L."/>
            <person name="Yang X."/>
            <person name="Zhao S."/>
            <person name="Ji Z."/>
            <person name="Zhou Q."/>
            <person name="Hu M."/>
            <person name="Wang Y."/>
            <person name="Chen M."/>
            <person name="Xu Y."/>
            <person name="Jin H."/>
            <person name="Xiao X."/>
            <person name="Hu G."/>
            <person name="Bao F."/>
            <person name="Hu Y."/>
            <person name="Wan P."/>
            <person name="Li L."/>
            <person name="Deng X."/>
            <person name="Kuang T."/>
            <person name="Xiang C."/>
            <person name="Zhu J.K."/>
            <person name="Oliver M.J."/>
            <person name="He Y."/>
        </authorList>
    </citation>
    <scope>NUCLEOTIDE SEQUENCE [LARGE SCALE GENOMIC DNA]</scope>
    <source>
        <strain evidence="3">cv. XS01</strain>
    </source>
</reference>
<keyword evidence="3" id="KW-1185">Reference proteome</keyword>
<dbReference type="Proteomes" id="UP000250235">
    <property type="component" value="Unassembled WGS sequence"/>
</dbReference>
<organism evidence="2 3">
    <name type="scientific">Dorcoceras hygrometricum</name>
    <dbReference type="NCBI Taxonomy" id="472368"/>
    <lineage>
        <taxon>Eukaryota</taxon>
        <taxon>Viridiplantae</taxon>
        <taxon>Streptophyta</taxon>
        <taxon>Embryophyta</taxon>
        <taxon>Tracheophyta</taxon>
        <taxon>Spermatophyta</taxon>
        <taxon>Magnoliopsida</taxon>
        <taxon>eudicotyledons</taxon>
        <taxon>Gunneridae</taxon>
        <taxon>Pentapetalae</taxon>
        <taxon>asterids</taxon>
        <taxon>lamiids</taxon>
        <taxon>Lamiales</taxon>
        <taxon>Gesneriaceae</taxon>
        <taxon>Didymocarpoideae</taxon>
        <taxon>Trichosporeae</taxon>
        <taxon>Loxocarpinae</taxon>
        <taxon>Dorcoceras</taxon>
    </lineage>
</organism>
<evidence type="ECO:0000313" key="3">
    <source>
        <dbReference type="Proteomes" id="UP000250235"/>
    </source>
</evidence>
<dbReference type="OrthoDB" id="1751168at2759"/>
<evidence type="ECO:0000313" key="2">
    <source>
        <dbReference type="EMBL" id="KZV21311.1"/>
    </source>
</evidence>
<name>A0A2Z7AHR5_9LAMI</name>
<evidence type="ECO:0008006" key="4">
    <source>
        <dbReference type="Google" id="ProtNLM"/>
    </source>
</evidence>
<sequence length="415" mass="47852">MASSLFVNTLQVNFTSVLTMEHAGMVRMFKTLEDTGLCGFLEGTTPIFESAVVEFFSNARVIAGTVVSTVFGEKLVVTEDIFSKTFKLPTEGMHNFSDIPTETIAEMRTRFSATTVPFQSSGKKKDLLFEYRLLHDIVAKSLCAKAGSFDKVTCEKFEAMVAISPCVTVNWGRFYFNGCLLWSRIQENNPMNSAVQVSILMELLVRADLERTTKLHIKKVLTSKKVQNYLMTNQGPTPTEETASTLRVERPNKYRQNSQSRWMIQPNTMSLIQGRENTRLRSRRHTHNLLPQKPLLPRKILRIKTLWFHRLLILRRIQRRIHVRWYITNVKISKYQNPLIHSRSHLKRLRTQKQADPIHPDPTQAITTEELSEEEIIQEGGVDNFTENLDLHDQKVPDEHNDRNINIDHQTVSED</sequence>
<protein>
    <recommendedName>
        <fullName evidence="4">Mucin-2-like</fullName>
    </recommendedName>
</protein>
<feature type="compositionally biased region" description="Basic and acidic residues" evidence="1">
    <location>
        <begin position="392"/>
        <end position="406"/>
    </location>
</feature>
<dbReference type="AlphaFoldDB" id="A0A2Z7AHR5"/>